<organism evidence="1">
    <name type="scientific">Trepomonas sp. PC1</name>
    <dbReference type="NCBI Taxonomy" id="1076344"/>
    <lineage>
        <taxon>Eukaryota</taxon>
        <taxon>Metamonada</taxon>
        <taxon>Diplomonadida</taxon>
        <taxon>Hexamitidae</taxon>
        <taxon>Hexamitinae</taxon>
        <taxon>Trepomonas</taxon>
    </lineage>
</organism>
<name>A0A146JX67_9EUKA</name>
<protein>
    <submittedName>
        <fullName evidence="1">Uncharacterized protein</fullName>
    </submittedName>
</protein>
<accession>A0A146JX67</accession>
<feature type="non-terminal residue" evidence="1">
    <location>
        <position position="1"/>
    </location>
</feature>
<sequence>LQLMQKSVLQLQHTEKITNLIQILNNLFKVQLNQNLFYFDQNANSVLKRISQHFQSNFEPKSAFQVLFFFAFLTFDPNFVLKSEIFDFLDENVEKMDEFCFLASQIFTEKVILQNKTMFRKPCKHFQLFTVVFELYKLVQKRNQVELQHKISKYLLSFLSQDIQKDQLIQVIQMQDYLLKTSNQLPDNYNQFHGIAISIQNDNQLIQTALNETEKMGREKLITALCYVKFGYADDTTSNIKSDLFFSSILKQQIVKQSNGLLIQYFYRIVQEAKENQNLQCGWLIDICEDKASFKKVFQTESETENKILLKILQKQAGYEEAQQRLAQIIKKNQENEQVTVEYLRYAQSIQQEMSNNLMLI</sequence>
<dbReference type="EMBL" id="GDID01007529">
    <property type="protein sequence ID" value="JAP89077.1"/>
    <property type="molecule type" value="Transcribed_RNA"/>
</dbReference>
<reference evidence="1" key="1">
    <citation type="submission" date="2015-07" db="EMBL/GenBank/DDBJ databases">
        <title>Adaptation to a free-living lifestyle via gene acquisitions in the diplomonad Trepomonas sp. PC1.</title>
        <authorList>
            <person name="Xu F."/>
            <person name="Jerlstrom-Hultqvist J."/>
            <person name="Kolisko M."/>
            <person name="Simpson A.G.B."/>
            <person name="Roger A.J."/>
            <person name="Svard S.G."/>
            <person name="Andersson J.O."/>
        </authorList>
    </citation>
    <scope>NUCLEOTIDE SEQUENCE</scope>
    <source>
        <strain evidence="1">PC1</strain>
    </source>
</reference>
<evidence type="ECO:0000313" key="1">
    <source>
        <dbReference type="EMBL" id="JAP89077.1"/>
    </source>
</evidence>
<dbReference type="AlphaFoldDB" id="A0A146JX67"/>
<proteinExistence type="predicted"/>
<gene>
    <name evidence="1" type="ORF">TPC1_31428</name>
</gene>